<evidence type="ECO:0000313" key="2">
    <source>
        <dbReference type="Proteomes" id="UP000824202"/>
    </source>
</evidence>
<accession>A0A9D2ABF2</accession>
<dbReference type="EMBL" id="DXFT01000111">
    <property type="protein sequence ID" value="HIX03623.1"/>
    <property type="molecule type" value="Genomic_DNA"/>
</dbReference>
<name>A0A9D2ABF2_9BACT</name>
<reference evidence="1" key="2">
    <citation type="submission" date="2021-04" db="EMBL/GenBank/DDBJ databases">
        <authorList>
            <person name="Gilroy R."/>
        </authorList>
    </citation>
    <scope>NUCLEOTIDE SEQUENCE</scope>
    <source>
        <strain evidence="1">23274</strain>
    </source>
</reference>
<sequence length="86" mass="9926">MELAVKTRRRKVIDIPEDVFRYLSIKTVAQGTNLKRYIENLLAKDVEDMQDSGVYGWVVKNEPDGLVAVDKKEQSDFEQKLGLKQK</sequence>
<protein>
    <submittedName>
        <fullName evidence="1">Uncharacterized protein</fullName>
    </submittedName>
</protein>
<dbReference type="AlphaFoldDB" id="A0A9D2ABF2"/>
<comment type="caution">
    <text evidence="1">The sequence shown here is derived from an EMBL/GenBank/DDBJ whole genome shotgun (WGS) entry which is preliminary data.</text>
</comment>
<organism evidence="1 2">
    <name type="scientific">Candidatus Odoribacter faecigallinarum</name>
    <dbReference type="NCBI Taxonomy" id="2838706"/>
    <lineage>
        <taxon>Bacteria</taxon>
        <taxon>Pseudomonadati</taxon>
        <taxon>Bacteroidota</taxon>
        <taxon>Bacteroidia</taxon>
        <taxon>Bacteroidales</taxon>
        <taxon>Odoribacteraceae</taxon>
        <taxon>Odoribacter</taxon>
    </lineage>
</organism>
<dbReference type="Proteomes" id="UP000824202">
    <property type="component" value="Unassembled WGS sequence"/>
</dbReference>
<reference evidence="1" key="1">
    <citation type="journal article" date="2021" name="PeerJ">
        <title>Extensive microbial diversity within the chicken gut microbiome revealed by metagenomics and culture.</title>
        <authorList>
            <person name="Gilroy R."/>
            <person name="Ravi A."/>
            <person name="Getino M."/>
            <person name="Pursley I."/>
            <person name="Horton D.L."/>
            <person name="Alikhan N.F."/>
            <person name="Baker D."/>
            <person name="Gharbi K."/>
            <person name="Hall N."/>
            <person name="Watson M."/>
            <person name="Adriaenssens E.M."/>
            <person name="Foster-Nyarko E."/>
            <person name="Jarju S."/>
            <person name="Secka A."/>
            <person name="Antonio M."/>
            <person name="Oren A."/>
            <person name="Chaudhuri R.R."/>
            <person name="La Ragione R."/>
            <person name="Hildebrand F."/>
            <person name="Pallen M.J."/>
        </authorList>
    </citation>
    <scope>NUCLEOTIDE SEQUENCE</scope>
    <source>
        <strain evidence="1">23274</strain>
    </source>
</reference>
<evidence type="ECO:0000313" key="1">
    <source>
        <dbReference type="EMBL" id="HIX03623.1"/>
    </source>
</evidence>
<gene>
    <name evidence="1" type="ORF">H9863_05855</name>
</gene>
<proteinExistence type="predicted"/>